<dbReference type="PANTHER" id="PTHR11533">
    <property type="entry name" value="PROTEASE M1 ZINC METALLOPROTEASE"/>
    <property type="match status" value="1"/>
</dbReference>
<dbReference type="InterPro" id="IPR045357">
    <property type="entry name" value="Aminopeptidase_N-like_N"/>
</dbReference>
<feature type="domain" description="Peptidase M1 membrane alanine aminopeptidase" evidence="10">
    <location>
        <begin position="232"/>
        <end position="439"/>
    </location>
</feature>
<dbReference type="STRING" id="368408.Tpen_1225"/>
<evidence type="ECO:0000256" key="3">
    <source>
        <dbReference type="ARBA" id="ARBA00022438"/>
    </source>
</evidence>
<dbReference type="HOGENOM" id="CLU_014298_0_1_2"/>
<proteinExistence type="inferred from homology"/>
<dbReference type="KEGG" id="tpe:Tpen_1225"/>
<dbReference type="eggNOG" id="arCOG02969">
    <property type="taxonomic scope" value="Archaea"/>
</dbReference>
<dbReference type="InterPro" id="IPR001930">
    <property type="entry name" value="Peptidase_M1"/>
</dbReference>
<evidence type="ECO:0000256" key="6">
    <source>
        <dbReference type="ARBA" id="ARBA00022801"/>
    </source>
</evidence>
<evidence type="ECO:0000256" key="8">
    <source>
        <dbReference type="ARBA" id="ARBA00023049"/>
    </source>
</evidence>
<evidence type="ECO:0000256" key="2">
    <source>
        <dbReference type="ARBA" id="ARBA00010136"/>
    </source>
</evidence>
<dbReference type="Pfam" id="PF17900">
    <property type="entry name" value="Peptidase_M1_N"/>
    <property type="match status" value="1"/>
</dbReference>
<dbReference type="EMBL" id="CP000505">
    <property type="protein sequence ID" value="ABL78623.1"/>
    <property type="molecule type" value="Genomic_DNA"/>
</dbReference>
<dbReference type="AlphaFoldDB" id="A1RZJ3"/>
<dbReference type="GO" id="GO:0005737">
    <property type="term" value="C:cytoplasm"/>
    <property type="evidence" value="ECO:0007669"/>
    <property type="project" value="TreeGrafter"/>
</dbReference>
<dbReference type="SUPFAM" id="SSF48371">
    <property type="entry name" value="ARM repeat"/>
    <property type="match status" value="1"/>
</dbReference>
<protein>
    <submittedName>
        <fullName evidence="12">Peptidase M1, membrane alanine aminopeptidase</fullName>
    </submittedName>
</protein>
<dbReference type="SUPFAM" id="SSF55486">
    <property type="entry name" value="Metalloproteases ('zincins'), catalytic domain"/>
    <property type="match status" value="1"/>
</dbReference>
<evidence type="ECO:0000256" key="1">
    <source>
        <dbReference type="ARBA" id="ARBA00001947"/>
    </source>
</evidence>
<dbReference type="PANTHER" id="PTHR11533:SF174">
    <property type="entry name" value="PUROMYCIN-SENSITIVE AMINOPEPTIDASE-RELATED"/>
    <property type="match status" value="1"/>
</dbReference>
<dbReference type="GO" id="GO:0016020">
    <property type="term" value="C:membrane"/>
    <property type="evidence" value="ECO:0007669"/>
    <property type="project" value="TreeGrafter"/>
</dbReference>
<dbReference type="InterPro" id="IPR011989">
    <property type="entry name" value="ARM-like"/>
</dbReference>
<keyword evidence="13" id="KW-1185">Reference proteome</keyword>
<dbReference type="GeneID" id="4601722"/>
<dbReference type="Gene3D" id="2.60.40.1730">
    <property type="entry name" value="tricorn interacting facor f3 domain"/>
    <property type="match status" value="1"/>
</dbReference>
<keyword evidence="5" id="KW-0479">Metal-binding</keyword>
<dbReference type="InterPro" id="IPR004155">
    <property type="entry name" value="PBS_lyase_HEAT"/>
</dbReference>
<dbReference type="Pfam" id="PF01433">
    <property type="entry name" value="Peptidase_M1"/>
    <property type="match status" value="1"/>
</dbReference>
<keyword evidence="4" id="KW-0645">Protease</keyword>
<gene>
    <name evidence="12" type="ordered locus">Tpen_1225</name>
</gene>
<dbReference type="Gene3D" id="1.25.10.10">
    <property type="entry name" value="Leucine-rich Repeat Variant"/>
    <property type="match status" value="2"/>
</dbReference>
<comment type="similarity">
    <text evidence="2">Belongs to the peptidase M1 family.</text>
</comment>
<dbReference type="PRINTS" id="PR00756">
    <property type="entry name" value="ALADIPTASE"/>
</dbReference>
<evidence type="ECO:0000259" key="11">
    <source>
        <dbReference type="Pfam" id="PF17900"/>
    </source>
</evidence>
<dbReference type="EnsemblBacteria" id="ABL78623">
    <property type="protein sequence ID" value="ABL78623"/>
    <property type="gene ID" value="Tpen_1225"/>
</dbReference>
<keyword evidence="3 12" id="KW-0031">Aminopeptidase</keyword>
<accession>A1RZJ3</accession>
<dbReference type="InterPro" id="IPR027268">
    <property type="entry name" value="Peptidase_M4/M1_CTD_sf"/>
</dbReference>
<dbReference type="OrthoDB" id="139771at2157"/>
<reference evidence="13" key="1">
    <citation type="journal article" date="2008" name="J. Bacteriol.">
        <title>Genome sequence of Thermofilum pendens reveals an exceptional loss of biosynthetic pathways without genome reduction.</title>
        <authorList>
            <person name="Anderson I."/>
            <person name="Rodriguez J."/>
            <person name="Susanti D."/>
            <person name="Porat I."/>
            <person name="Reich C."/>
            <person name="Ulrich L.E."/>
            <person name="Elkins J.G."/>
            <person name="Mavromatis K."/>
            <person name="Lykidis A."/>
            <person name="Kim E."/>
            <person name="Thompson L.S."/>
            <person name="Nolan M."/>
            <person name="Land M."/>
            <person name="Copeland A."/>
            <person name="Lapidus A."/>
            <person name="Lucas S."/>
            <person name="Detter C."/>
            <person name="Zhulin I.B."/>
            <person name="Olsen G.J."/>
            <person name="Whitman W."/>
            <person name="Mukhopadhyay B."/>
            <person name="Bristow J."/>
            <person name="Kyrpides N."/>
        </authorList>
    </citation>
    <scope>NUCLEOTIDE SEQUENCE [LARGE SCALE GENOMIC DNA]</scope>
    <source>
        <strain evidence="13">DSM 2475 / Hrk 5</strain>
    </source>
</reference>
<dbReference type="GO" id="GO:0042277">
    <property type="term" value="F:peptide binding"/>
    <property type="evidence" value="ECO:0007669"/>
    <property type="project" value="TreeGrafter"/>
</dbReference>
<organism evidence="12 13">
    <name type="scientific">Thermofilum pendens (strain DSM 2475 / Hrk 5)</name>
    <dbReference type="NCBI Taxonomy" id="368408"/>
    <lineage>
        <taxon>Archaea</taxon>
        <taxon>Thermoproteota</taxon>
        <taxon>Thermoprotei</taxon>
        <taxon>Thermofilales</taxon>
        <taxon>Thermofilaceae</taxon>
        <taxon>Thermofilum</taxon>
    </lineage>
</organism>
<dbReference type="InterPro" id="IPR014782">
    <property type="entry name" value="Peptidase_M1_dom"/>
</dbReference>
<dbReference type="GO" id="GO:0006508">
    <property type="term" value="P:proteolysis"/>
    <property type="evidence" value="ECO:0007669"/>
    <property type="project" value="UniProtKB-KW"/>
</dbReference>
<feature type="domain" description="Aminopeptidase N-like N-terminal" evidence="11">
    <location>
        <begin position="33"/>
        <end position="196"/>
    </location>
</feature>
<dbReference type="CDD" id="cd09603">
    <property type="entry name" value="M1_APN_like"/>
    <property type="match status" value="1"/>
</dbReference>
<keyword evidence="6" id="KW-0378">Hydrolase</keyword>
<evidence type="ECO:0000259" key="10">
    <source>
        <dbReference type="Pfam" id="PF01433"/>
    </source>
</evidence>
<dbReference type="GO" id="GO:0005615">
    <property type="term" value="C:extracellular space"/>
    <property type="evidence" value="ECO:0007669"/>
    <property type="project" value="TreeGrafter"/>
</dbReference>
<dbReference type="RefSeq" id="WP_011752888.1">
    <property type="nucleotide sequence ID" value="NC_008698.1"/>
</dbReference>
<evidence type="ECO:0000256" key="4">
    <source>
        <dbReference type="ARBA" id="ARBA00022670"/>
    </source>
</evidence>
<dbReference type="Gene3D" id="1.10.390.10">
    <property type="entry name" value="Neutral Protease Domain 2"/>
    <property type="match status" value="1"/>
</dbReference>
<comment type="cofactor">
    <cofactor evidence="1">
        <name>Zn(2+)</name>
        <dbReference type="ChEBI" id="CHEBI:29105"/>
    </cofactor>
</comment>
<sequence length="823" mass="93191">MVTVKTGRGFAYPEYEPVWPPEPPFELLEVRAEVDVDFESRTLRGVCVNRLKVTAPAERVVFHAVDMKIEEVLVNGRKAAYTYDGRELSVGVEGVGAGGEVEVYVRYATVEPKAGAWFVPVDGGKPYMVYTQGQPEDTRYWLPTYDYPNRKAKVSLAVTVPKGIVVVANGVLVGREELGDKERWSFRLDSRIPTYLIAFAAGDFSVVEEEYGGVKLQYVVPRGREGDIPRSFSQTKEMVRFFEEFTGVKYPYPKYAQVCVDEFVAGGMENASVTILTSATLHDEKAHADFRSEPLVSHELAHQWFGDLVTCRDWSHLWLNESFATLMEALWRRRELGEEEFVYDLIGMLDSYLSEYGKYARPIVTRLYKYPDEVFDAHSYPKGALVLWTLMNIVGEEAFRRGVKKYLESRREDNAVTDDLRRALEEASGARLDWFFEQYVFNAGHPALSVSYKWVEKEGVLELRVSQTQGDDSLPRYRVPLEVEFLGEGFRERRTVWVEERQSVFSFRLPSKPTAVCVDPSFKAFKALSLDLGVEELLSIVKHCPYLYPRVAAVRELAKKASPTAVEELKGLLLSEDEFWGLRSEVASAIGSIGGQAALNALLEALDKVRHPKVRRAIVRALGGYREKAVAERLSKVLKDESESYYVRAEAALSIAKTGFREYSDALKEALNVPSHNHVIAASALEALAMLLGDEVLDLLEKYASPSTPMPLRRAAIASLGYLPPSQRVLSLLEYSSRSRHPHVKLSVISACTRLLSPRVLPILERLQGDTSGRVARSARDAAEQIKKHMERGEEYRKLKEELDKLREEERRLSERVERLEKR</sequence>
<name>A1RZJ3_THEPD</name>
<dbReference type="InterPro" id="IPR016024">
    <property type="entry name" value="ARM-type_fold"/>
</dbReference>
<evidence type="ECO:0000256" key="9">
    <source>
        <dbReference type="SAM" id="Coils"/>
    </source>
</evidence>
<feature type="coiled-coil region" evidence="9">
    <location>
        <begin position="789"/>
        <end position="823"/>
    </location>
</feature>
<dbReference type="GO" id="GO:0008270">
    <property type="term" value="F:zinc ion binding"/>
    <property type="evidence" value="ECO:0007669"/>
    <property type="project" value="InterPro"/>
</dbReference>
<dbReference type="Proteomes" id="UP000000641">
    <property type="component" value="Chromosome"/>
</dbReference>
<dbReference type="GO" id="GO:0043171">
    <property type="term" value="P:peptide catabolic process"/>
    <property type="evidence" value="ECO:0007669"/>
    <property type="project" value="TreeGrafter"/>
</dbReference>
<keyword evidence="9" id="KW-0175">Coiled coil</keyword>
<evidence type="ECO:0000256" key="7">
    <source>
        <dbReference type="ARBA" id="ARBA00022833"/>
    </source>
</evidence>
<dbReference type="InterPro" id="IPR042097">
    <property type="entry name" value="Aminopeptidase_N-like_N_sf"/>
</dbReference>
<dbReference type="Pfam" id="PF13646">
    <property type="entry name" value="HEAT_2"/>
    <property type="match status" value="1"/>
</dbReference>
<dbReference type="SUPFAM" id="SSF63737">
    <property type="entry name" value="Leukotriene A4 hydrolase N-terminal domain"/>
    <property type="match status" value="1"/>
</dbReference>
<evidence type="ECO:0000313" key="13">
    <source>
        <dbReference type="Proteomes" id="UP000000641"/>
    </source>
</evidence>
<evidence type="ECO:0000256" key="5">
    <source>
        <dbReference type="ARBA" id="ARBA00022723"/>
    </source>
</evidence>
<keyword evidence="8" id="KW-0482">Metalloprotease</keyword>
<evidence type="ECO:0000313" key="12">
    <source>
        <dbReference type="EMBL" id="ABL78623.1"/>
    </source>
</evidence>
<dbReference type="SMART" id="SM00567">
    <property type="entry name" value="EZ_HEAT"/>
    <property type="match status" value="6"/>
</dbReference>
<dbReference type="GO" id="GO:0070006">
    <property type="term" value="F:metalloaminopeptidase activity"/>
    <property type="evidence" value="ECO:0007669"/>
    <property type="project" value="TreeGrafter"/>
</dbReference>
<dbReference type="InterPro" id="IPR050344">
    <property type="entry name" value="Peptidase_M1_aminopeptidases"/>
</dbReference>
<keyword evidence="7" id="KW-0862">Zinc</keyword>